<dbReference type="GO" id="GO:0000701">
    <property type="term" value="F:purine-specific mismatch base pair DNA N-glycosylase activity"/>
    <property type="evidence" value="ECO:0007669"/>
    <property type="project" value="UniProtKB-EC"/>
</dbReference>
<dbReference type="AlphaFoldDB" id="A0AAE3U7I4"/>
<dbReference type="GO" id="GO:0051539">
    <property type="term" value="F:4 iron, 4 sulfur cluster binding"/>
    <property type="evidence" value="ECO:0007669"/>
    <property type="project" value="UniProtKB-UniRule"/>
</dbReference>
<dbReference type="SUPFAM" id="SSF48150">
    <property type="entry name" value="DNA-glycosylase"/>
    <property type="match status" value="1"/>
</dbReference>
<keyword evidence="7" id="KW-0479">Metal-binding</keyword>
<accession>A0AAE3U7I4</accession>
<dbReference type="GO" id="GO:0035485">
    <property type="term" value="F:adenine/guanine mispair binding"/>
    <property type="evidence" value="ECO:0007669"/>
    <property type="project" value="TreeGrafter"/>
</dbReference>
<keyword evidence="6" id="KW-0004">4Fe-4S</keyword>
<dbReference type="InterPro" id="IPR011257">
    <property type="entry name" value="DNA_glycosylase"/>
</dbReference>
<dbReference type="Pfam" id="PF00633">
    <property type="entry name" value="HHH"/>
    <property type="match status" value="1"/>
</dbReference>
<dbReference type="EMBL" id="JASJOS010000003">
    <property type="protein sequence ID" value="MDJ1480138.1"/>
    <property type="molecule type" value="Genomic_DNA"/>
</dbReference>
<reference evidence="16" key="1">
    <citation type="submission" date="2023-05" db="EMBL/GenBank/DDBJ databases">
        <authorList>
            <person name="Zhang X."/>
        </authorList>
    </citation>
    <scope>NUCLEOTIDE SEQUENCE</scope>
    <source>
        <strain evidence="16">YF14B1</strain>
    </source>
</reference>
<dbReference type="InterPro" id="IPR044298">
    <property type="entry name" value="MIG/MutY"/>
</dbReference>
<evidence type="ECO:0000256" key="3">
    <source>
        <dbReference type="ARBA" id="ARBA00008343"/>
    </source>
</evidence>
<keyword evidence="12" id="KW-0234">DNA repair</keyword>
<dbReference type="Proteomes" id="UP001241110">
    <property type="component" value="Unassembled WGS sequence"/>
</dbReference>
<dbReference type="Gene3D" id="3.90.79.10">
    <property type="entry name" value="Nucleoside Triphosphate Pyrophosphohydrolase"/>
    <property type="match status" value="1"/>
</dbReference>
<dbReference type="SMART" id="SM00478">
    <property type="entry name" value="ENDO3c"/>
    <property type="match status" value="1"/>
</dbReference>
<keyword evidence="8 14" id="KW-0227">DNA damage</keyword>
<dbReference type="PANTHER" id="PTHR42944">
    <property type="entry name" value="ADENINE DNA GLYCOSYLASE"/>
    <property type="match status" value="1"/>
</dbReference>
<evidence type="ECO:0000256" key="9">
    <source>
        <dbReference type="ARBA" id="ARBA00022801"/>
    </source>
</evidence>
<dbReference type="Gene3D" id="1.10.1670.10">
    <property type="entry name" value="Helix-hairpin-Helix base-excision DNA repair enzymes (C-terminal)"/>
    <property type="match status" value="1"/>
</dbReference>
<evidence type="ECO:0000256" key="1">
    <source>
        <dbReference type="ARBA" id="ARBA00000843"/>
    </source>
</evidence>
<evidence type="ECO:0000256" key="2">
    <source>
        <dbReference type="ARBA" id="ARBA00002933"/>
    </source>
</evidence>
<gene>
    <name evidence="16" type="primary">mutY</name>
    <name evidence="16" type="ORF">QNI16_06560</name>
</gene>
<dbReference type="InterPro" id="IPR023170">
    <property type="entry name" value="HhH_base_excis_C"/>
</dbReference>
<dbReference type="CDD" id="cd00056">
    <property type="entry name" value="ENDO3c"/>
    <property type="match status" value="1"/>
</dbReference>
<evidence type="ECO:0000259" key="15">
    <source>
        <dbReference type="SMART" id="SM00478"/>
    </source>
</evidence>
<evidence type="ECO:0000256" key="4">
    <source>
        <dbReference type="ARBA" id="ARBA00012045"/>
    </source>
</evidence>
<protein>
    <recommendedName>
        <fullName evidence="5 14">Adenine DNA glycosylase</fullName>
        <ecNumber evidence="4 14">3.2.2.31</ecNumber>
    </recommendedName>
</protein>
<dbReference type="CDD" id="cd03431">
    <property type="entry name" value="NUDIX_DNA_Glycosylase_C-MutY"/>
    <property type="match status" value="1"/>
</dbReference>
<dbReference type="NCBIfam" id="TIGR01084">
    <property type="entry name" value="mutY"/>
    <property type="match status" value="1"/>
</dbReference>
<comment type="similarity">
    <text evidence="3 14">Belongs to the Nth/MutY family.</text>
</comment>
<evidence type="ECO:0000313" key="16">
    <source>
        <dbReference type="EMBL" id="MDJ1480138.1"/>
    </source>
</evidence>
<dbReference type="GO" id="GO:0046872">
    <property type="term" value="F:metal ion binding"/>
    <property type="evidence" value="ECO:0007669"/>
    <property type="project" value="UniProtKB-UniRule"/>
</dbReference>
<keyword evidence="9" id="KW-0378">Hydrolase</keyword>
<keyword evidence="10 14" id="KW-0408">Iron</keyword>
<evidence type="ECO:0000256" key="14">
    <source>
        <dbReference type="RuleBase" id="RU365096"/>
    </source>
</evidence>
<keyword evidence="13 14" id="KW-0326">Glycosidase</keyword>
<dbReference type="FunFam" id="1.10.340.30:FF:000002">
    <property type="entry name" value="Adenine DNA glycosylase"/>
    <property type="match status" value="1"/>
</dbReference>
<proteinExistence type="inferred from homology"/>
<comment type="catalytic activity">
    <reaction evidence="1 14">
        <text>Hydrolyzes free adenine bases from 7,8-dihydro-8-oxoguanine:adenine mismatched double-stranded DNA, leaving an apurinic site.</text>
        <dbReference type="EC" id="3.2.2.31"/>
    </reaction>
</comment>
<evidence type="ECO:0000256" key="11">
    <source>
        <dbReference type="ARBA" id="ARBA00023014"/>
    </source>
</evidence>
<dbReference type="InterPro" id="IPR029119">
    <property type="entry name" value="MutY_C"/>
</dbReference>
<evidence type="ECO:0000256" key="8">
    <source>
        <dbReference type="ARBA" id="ARBA00022763"/>
    </source>
</evidence>
<dbReference type="Pfam" id="PF00730">
    <property type="entry name" value="HhH-GPD"/>
    <property type="match status" value="1"/>
</dbReference>
<sequence length="350" mass="40856">MIQDTFASRLIEWYEYHKRDLPWRHTNDPYQIWLSEIILQQTRVKQGLPYYENFVKSFPTVFDLAAAPEQEVLRLWQGLGYYSRARNMQETAKVIVNQYNGLFPNSYINLVKLKGIGPYTAAAIASFAFKESVAVLDGNVFRVLARLYGLETDIATTKAKTIFSTLANQLISSDSPDLYNQAIMEFGAIQCTPSSPDCLLCPFQQECEAFLTGRQNVLPIKRKKTVIKNRFFHYIVFHIHNRIAMRLRASKDIWQGLYDFWLSENDSIIDTEDLLKQHNLDLSDTVYTIKEPQKVYTHLLSHQHIEARFWHIQLETLPQIQEGLTFYTLEEAEQLPKPILINKYLSEHFF</sequence>
<evidence type="ECO:0000256" key="13">
    <source>
        <dbReference type="ARBA" id="ARBA00023295"/>
    </source>
</evidence>
<dbReference type="PANTHER" id="PTHR42944:SF1">
    <property type="entry name" value="ADENINE DNA GLYCOSYLASE"/>
    <property type="match status" value="1"/>
</dbReference>
<dbReference type="InterPro" id="IPR000445">
    <property type="entry name" value="HhH_motif"/>
</dbReference>
<organism evidence="16 17">
    <name type="scientific">Xanthocytophaga flava</name>
    <dbReference type="NCBI Taxonomy" id="3048013"/>
    <lineage>
        <taxon>Bacteria</taxon>
        <taxon>Pseudomonadati</taxon>
        <taxon>Bacteroidota</taxon>
        <taxon>Cytophagia</taxon>
        <taxon>Cytophagales</taxon>
        <taxon>Rhodocytophagaceae</taxon>
        <taxon>Xanthocytophaga</taxon>
    </lineage>
</organism>
<dbReference type="Pfam" id="PF14815">
    <property type="entry name" value="NUDIX_4"/>
    <property type="match status" value="1"/>
</dbReference>
<keyword evidence="11" id="KW-0411">Iron-sulfur</keyword>
<evidence type="ECO:0000256" key="10">
    <source>
        <dbReference type="ARBA" id="ARBA00023004"/>
    </source>
</evidence>
<comment type="cofactor">
    <cofactor evidence="14">
        <name>[4Fe-4S] cluster</name>
        <dbReference type="ChEBI" id="CHEBI:49883"/>
    </cofactor>
    <text evidence="14">Binds 1 [4Fe-4S] cluster.</text>
</comment>
<dbReference type="GO" id="GO:0006298">
    <property type="term" value="P:mismatch repair"/>
    <property type="evidence" value="ECO:0007669"/>
    <property type="project" value="TreeGrafter"/>
</dbReference>
<dbReference type="InterPro" id="IPR005760">
    <property type="entry name" value="A/G_AdeGlyc_MutY"/>
</dbReference>
<evidence type="ECO:0000313" key="17">
    <source>
        <dbReference type="Proteomes" id="UP001241110"/>
    </source>
</evidence>
<dbReference type="GO" id="GO:0034039">
    <property type="term" value="F:8-oxo-7,8-dihydroguanine DNA N-glycosylase activity"/>
    <property type="evidence" value="ECO:0007669"/>
    <property type="project" value="TreeGrafter"/>
</dbReference>
<dbReference type="Gene3D" id="1.10.340.30">
    <property type="entry name" value="Hypothetical protein, domain 2"/>
    <property type="match status" value="1"/>
</dbReference>
<dbReference type="InterPro" id="IPR003265">
    <property type="entry name" value="HhH-GPD_domain"/>
</dbReference>
<evidence type="ECO:0000256" key="6">
    <source>
        <dbReference type="ARBA" id="ARBA00022485"/>
    </source>
</evidence>
<dbReference type="GO" id="GO:0032357">
    <property type="term" value="F:oxidized purine DNA binding"/>
    <property type="evidence" value="ECO:0007669"/>
    <property type="project" value="TreeGrafter"/>
</dbReference>
<comment type="function">
    <text evidence="2">Adenine glycosylase active on G-A mispairs. MutY also corrects error-prone DNA synthesis past GO lesions which are due to the oxidatively damaged form of guanine: 7,8-dihydro-8-oxoguanine (8-oxo-dGTP).</text>
</comment>
<feature type="domain" description="HhH-GPD" evidence="15">
    <location>
        <begin position="38"/>
        <end position="189"/>
    </location>
</feature>
<evidence type="ECO:0000256" key="7">
    <source>
        <dbReference type="ARBA" id="ARBA00022723"/>
    </source>
</evidence>
<dbReference type="InterPro" id="IPR015797">
    <property type="entry name" value="NUDIX_hydrolase-like_dom_sf"/>
</dbReference>
<name>A0AAE3U7I4_9BACT</name>
<comment type="caution">
    <text evidence="16">The sequence shown here is derived from an EMBL/GenBank/DDBJ whole genome shotgun (WGS) entry which is preliminary data.</text>
</comment>
<dbReference type="SUPFAM" id="SSF55811">
    <property type="entry name" value="Nudix"/>
    <property type="match status" value="1"/>
</dbReference>
<evidence type="ECO:0000256" key="12">
    <source>
        <dbReference type="ARBA" id="ARBA00023204"/>
    </source>
</evidence>
<evidence type="ECO:0000256" key="5">
    <source>
        <dbReference type="ARBA" id="ARBA00022023"/>
    </source>
</evidence>
<dbReference type="GO" id="GO:0006284">
    <property type="term" value="P:base-excision repair"/>
    <property type="evidence" value="ECO:0007669"/>
    <property type="project" value="UniProtKB-UniRule"/>
</dbReference>
<dbReference type="EC" id="3.2.2.31" evidence="4 14"/>